<dbReference type="InterPro" id="IPR011990">
    <property type="entry name" value="TPR-like_helical_dom_sf"/>
</dbReference>
<proteinExistence type="predicted"/>
<name>A0A7J0BZA2_9BACT</name>
<comment type="caution">
    <text evidence="1">The sequence shown here is derived from an EMBL/GenBank/DDBJ whole genome shotgun (WGS) entry which is preliminary data.</text>
</comment>
<dbReference type="RefSeq" id="WP_174411108.1">
    <property type="nucleotide sequence ID" value="NZ_BLVP01000043.1"/>
</dbReference>
<dbReference type="EMBL" id="BLVP01000043">
    <property type="protein sequence ID" value="GFM38492.1"/>
    <property type="molecule type" value="Genomic_DNA"/>
</dbReference>
<dbReference type="SUPFAM" id="SSF48452">
    <property type="entry name" value="TPR-like"/>
    <property type="match status" value="1"/>
</dbReference>
<evidence type="ECO:0000313" key="1">
    <source>
        <dbReference type="EMBL" id="GFM38492.1"/>
    </source>
</evidence>
<dbReference type="AlphaFoldDB" id="A0A7J0BZA2"/>
<keyword evidence="2" id="KW-1185">Reference proteome</keyword>
<organism evidence="1 2">
    <name type="scientific">Desulfovibrio psychrotolerans</name>
    <dbReference type="NCBI Taxonomy" id="415242"/>
    <lineage>
        <taxon>Bacteria</taxon>
        <taxon>Pseudomonadati</taxon>
        <taxon>Thermodesulfobacteriota</taxon>
        <taxon>Desulfovibrionia</taxon>
        <taxon>Desulfovibrionales</taxon>
        <taxon>Desulfovibrionaceae</taxon>
        <taxon>Desulfovibrio</taxon>
    </lineage>
</organism>
<dbReference type="Proteomes" id="UP000503820">
    <property type="component" value="Unassembled WGS sequence"/>
</dbReference>
<evidence type="ECO:0000313" key="2">
    <source>
        <dbReference type="Proteomes" id="UP000503820"/>
    </source>
</evidence>
<dbReference type="Gene3D" id="1.25.40.10">
    <property type="entry name" value="Tetratricopeptide repeat domain"/>
    <property type="match status" value="1"/>
</dbReference>
<reference evidence="1 2" key="1">
    <citation type="submission" date="2020-05" db="EMBL/GenBank/DDBJ databases">
        <title>Draft genome sequence of Desulfovibrio psychrotolerans JS1T.</title>
        <authorList>
            <person name="Ueno A."/>
            <person name="Tamazawa S."/>
            <person name="Tamamura S."/>
            <person name="Murakami T."/>
            <person name="Kiyama T."/>
            <person name="Inomata H."/>
            <person name="Amano Y."/>
            <person name="Miyakawa K."/>
            <person name="Tamaki H."/>
            <person name="Naganuma T."/>
            <person name="Kaneko K."/>
        </authorList>
    </citation>
    <scope>NUCLEOTIDE SEQUENCE [LARGE SCALE GENOMIC DNA]</scope>
    <source>
        <strain evidence="1 2">JS1</strain>
    </source>
</reference>
<accession>A0A7J0BZA2</accession>
<sequence length="190" mass="21025">MPPIAKTKEADLISTLSERANDPRPIDELEALRFIHEAELLKKADQRAGYEALGIIACLMGNLEKMHKYHQKAIRLSAHSPLAHRNYACSLLHSGDAALSLTEALKGHQKDPLDISCIDAAIAAAYYLGAIEQALALNSTYRALVGEDHEVTLWLEEDEEDAAAAQENLSRSTPEDFVSWDDAMKELECR</sequence>
<gene>
    <name evidence="1" type="ORF">DSM19430T_31760</name>
</gene>
<protein>
    <submittedName>
        <fullName evidence="1">Uncharacterized protein</fullName>
    </submittedName>
</protein>